<feature type="chain" id="PRO_5030601693" evidence="1">
    <location>
        <begin position="24"/>
        <end position="212"/>
    </location>
</feature>
<proteinExistence type="predicted"/>
<dbReference type="Pfam" id="PF07589">
    <property type="entry name" value="PEP-CTERM"/>
    <property type="match status" value="1"/>
</dbReference>
<sequence length="212" mass="21956">MNKTMVAAGCLALAGWLGGTAHAAPVVASGSNYSVYISGENSGNTQHMTNTYDGVTELFTRAGETLFVNETETDLGGGLHRIFVNVSATGDLFPIPGEAGDTGIGIDGDGFDLLGNFFLEDAFIHYSINGTDVFTSSDLADDYRPLFLGAWSGRFADTGLAFSVGNLGGANVNGFGLEFVVSEIPASVPEPGTLALAGAALMAMAATRRRRS</sequence>
<dbReference type="AlphaFoldDB" id="A0A7X2IJP2"/>
<comment type="caution">
    <text evidence="3">The sequence shown here is derived from an EMBL/GenBank/DDBJ whole genome shotgun (WGS) entry which is preliminary data.</text>
</comment>
<feature type="signal peptide" evidence="1">
    <location>
        <begin position="1"/>
        <end position="23"/>
    </location>
</feature>
<evidence type="ECO:0000256" key="1">
    <source>
        <dbReference type="SAM" id="SignalP"/>
    </source>
</evidence>
<keyword evidence="4" id="KW-1185">Reference proteome</keyword>
<accession>A0A7X2IJP2</accession>
<evidence type="ECO:0000313" key="4">
    <source>
        <dbReference type="Proteomes" id="UP000446768"/>
    </source>
</evidence>
<dbReference type="RefSeq" id="WP_154371684.1">
    <property type="nucleotide sequence ID" value="NZ_WKJJ01000003.1"/>
</dbReference>
<feature type="domain" description="Ice-binding protein C-terminal" evidence="2">
    <location>
        <begin position="187"/>
        <end position="210"/>
    </location>
</feature>
<dbReference type="EMBL" id="WKJJ01000003">
    <property type="protein sequence ID" value="MRV71194.1"/>
    <property type="molecule type" value="Genomic_DNA"/>
</dbReference>
<reference evidence="3 4" key="1">
    <citation type="submission" date="2019-11" db="EMBL/GenBank/DDBJ databases">
        <title>Novel species isolated from a subtropical stream in China.</title>
        <authorList>
            <person name="Lu H."/>
        </authorList>
    </citation>
    <scope>NUCLEOTIDE SEQUENCE [LARGE SCALE GENOMIC DNA]</scope>
    <source>
        <strain evidence="3 4">FT92W</strain>
    </source>
</reference>
<dbReference type="InterPro" id="IPR013424">
    <property type="entry name" value="Ice-binding_C"/>
</dbReference>
<evidence type="ECO:0000259" key="2">
    <source>
        <dbReference type="Pfam" id="PF07589"/>
    </source>
</evidence>
<name>A0A7X2IJP2_9BURK</name>
<protein>
    <submittedName>
        <fullName evidence="3">PEP-CTERM sorting domain-containing protein</fullName>
    </submittedName>
</protein>
<gene>
    <name evidence="3" type="ORF">GJ700_05605</name>
</gene>
<keyword evidence="1" id="KW-0732">Signal</keyword>
<organism evidence="3 4">
    <name type="scientific">Pseudoduganella rivuli</name>
    <dbReference type="NCBI Taxonomy" id="2666085"/>
    <lineage>
        <taxon>Bacteria</taxon>
        <taxon>Pseudomonadati</taxon>
        <taxon>Pseudomonadota</taxon>
        <taxon>Betaproteobacteria</taxon>
        <taxon>Burkholderiales</taxon>
        <taxon>Oxalobacteraceae</taxon>
        <taxon>Telluria group</taxon>
        <taxon>Pseudoduganella</taxon>
    </lineage>
</organism>
<dbReference type="Proteomes" id="UP000446768">
    <property type="component" value="Unassembled WGS sequence"/>
</dbReference>
<dbReference type="NCBIfam" id="TIGR02595">
    <property type="entry name" value="PEP_CTERM"/>
    <property type="match status" value="1"/>
</dbReference>
<evidence type="ECO:0000313" key="3">
    <source>
        <dbReference type="EMBL" id="MRV71194.1"/>
    </source>
</evidence>